<protein>
    <submittedName>
        <fullName evidence="2">Uncharacterized protein</fullName>
    </submittedName>
</protein>
<sequence length="85" mass="9658">MLALNKFMFYAGMIISIIGTVVGLPMLILGQKTIGIYLVTIFVPVGFLMWFAGFVAYTFLRPNSLREKDDRAHDAAQRYQRQVPD</sequence>
<name>A0A2U2ANJ6_9GAMM</name>
<evidence type="ECO:0000256" key="1">
    <source>
        <dbReference type="SAM" id="Phobius"/>
    </source>
</evidence>
<evidence type="ECO:0000313" key="3">
    <source>
        <dbReference type="Proteomes" id="UP000244948"/>
    </source>
</evidence>
<dbReference type="RefSeq" id="WP_094566938.1">
    <property type="nucleotide sequence ID" value="NZ_BMXZ01000001.1"/>
</dbReference>
<keyword evidence="1" id="KW-0472">Membrane</keyword>
<dbReference type="EMBL" id="QEWR01000002">
    <property type="protein sequence ID" value="PWD84706.1"/>
    <property type="molecule type" value="Genomic_DNA"/>
</dbReference>
<keyword evidence="3" id="KW-1185">Reference proteome</keyword>
<dbReference type="AlphaFoldDB" id="A0A2U2ANJ6"/>
<keyword evidence="1" id="KW-1133">Transmembrane helix</keyword>
<accession>A0A2U2ANJ6</accession>
<evidence type="ECO:0000313" key="2">
    <source>
        <dbReference type="EMBL" id="PWD84706.1"/>
    </source>
</evidence>
<dbReference type="Proteomes" id="UP000244948">
    <property type="component" value="Unassembled WGS sequence"/>
</dbReference>
<proteinExistence type="predicted"/>
<reference evidence="2 3" key="1">
    <citation type="journal article" date="2018" name="Genome Announc.">
        <title>Ignatzschineria cameli sp. nov., isolated from necrotic foot tissue of dromedaries (Camelus dromedarius) and associated maggots (Wohlfahrtia species) in Dubai.</title>
        <authorList>
            <person name="Tsang C.C."/>
            <person name="Tang J.Y."/>
            <person name="Fong J.Y."/>
            <person name="Kinne J."/>
            <person name="Lee H.H."/>
            <person name="Joseph M."/>
            <person name="Jose S."/>
            <person name="Schuster R.K."/>
            <person name="Tang Y."/>
            <person name="Sivakumar S."/>
            <person name="Chen J.H."/>
            <person name="Teng J.L."/>
            <person name="Lau S.K."/>
            <person name="Wernery U."/>
            <person name="Woo P.C."/>
        </authorList>
    </citation>
    <scope>NUCLEOTIDE SEQUENCE [LARGE SCALE GENOMIC DNA]</scope>
    <source>
        <strain evidence="2 3">KCTC 22643</strain>
    </source>
</reference>
<feature type="transmembrane region" description="Helical" evidence="1">
    <location>
        <begin position="7"/>
        <end position="28"/>
    </location>
</feature>
<organism evidence="2 3">
    <name type="scientific">Ignatzschineria indica</name>
    <dbReference type="NCBI Taxonomy" id="472583"/>
    <lineage>
        <taxon>Bacteria</taxon>
        <taxon>Pseudomonadati</taxon>
        <taxon>Pseudomonadota</taxon>
        <taxon>Gammaproteobacteria</taxon>
        <taxon>Cardiobacteriales</taxon>
        <taxon>Ignatzschineriaceae</taxon>
        <taxon>Ignatzschineria</taxon>
    </lineage>
</organism>
<gene>
    <name evidence="2" type="ORF">DC082_04050</name>
</gene>
<comment type="caution">
    <text evidence="2">The sequence shown here is derived from an EMBL/GenBank/DDBJ whole genome shotgun (WGS) entry which is preliminary data.</text>
</comment>
<keyword evidence="1" id="KW-0812">Transmembrane</keyword>
<feature type="transmembrane region" description="Helical" evidence="1">
    <location>
        <begin position="34"/>
        <end position="60"/>
    </location>
</feature>